<sequence>MITHYERGKAQFQEFMAGIDVEDSTFYKPIKKNRMDFIIFSKQKVLQEECQLFSKLFISCQSRECDLKEFFGYENHTFPAALSDGGKIHSCQKSQRAGILESLVAIPDTEPEADIIIIDGSALIYSLPPRGSKSFEDYAVRDFLPTIEAYSTKYKRTDIVFDVYLPMSLKVETRSRRGRGVRRRVTNKGNIPSNWQSFLRDNDNKTELFHYLADKIAQMSAQNVVIVTKEENALSTQTMSLDELAPCTDTRIFVHAKQATKEGRKNIIIKANDTDILVIAVSILPTLQGIGLQQLGIAFGQGRNLKWIPVHDLCLSIGMEKSKGILFFHAFTGCDVVSAFRGKGKKTAWQTWEVCDEASDLFSKLSQYPPTVVYDDELKILEQCVVTMYDRSSVAEGVNDARFDMFARKQRAYKAIPPSQAALLQHLKRAAYQAGIWSQSTVLQPEIQSPAEWGWTKEEDHWQIFWTKLPPIWTKLPPIAESCQQLTKLTSGCKSECRGRCKCYQFGLHCTALCSCRCQE</sequence>
<proteinExistence type="predicted"/>
<keyword evidence="2" id="KW-1185">Reference proteome</keyword>
<gene>
    <name evidence="1" type="ORF">JOQ06_009763</name>
</gene>
<organism evidence="1 2">
    <name type="scientific">Pogonophryne albipinna</name>
    <dbReference type="NCBI Taxonomy" id="1090488"/>
    <lineage>
        <taxon>Eukaryota</taxon>
        <taxon>Metazoa</taxon>
        <taxon>Chordata</taxon>
        <taxon>Craniata</taxon>
        <taxon>Vertebrata</taxon>
        <taxon>Euteleostomi</taxon>
        <taxon>Actinopterygii</taxon>
        <taxon>Neopterygii</taxon>
        <taxon>Teleostei</taxon>
        <taxon>Neoteleostei</taxon>
        <taxon>Acanthomorphata</taxon>
        <taxon>Eupercaria</taxon>
        <taxon>Perciformes</taxon>
        <taxon>Notothenioidei</taxon>
        <taxon>Pogonophryne</taxon>
    </lineage>
</organism>
<dbReference type="PANTHER" id="PTHR46704">
    <property type="entry name" value="CXC DOMAIN-CONTAINING PROTEIN-RELATED"/>
    <property type="match status" value="1"/>
</dbReference>
<accession>A0AAD6FW47</accession>
<dbReference type="EMBL" id="JAPTMU010000002">
    <property type="protein sequence ID" value="KAJ4947730.1"/>
    <property type="molecule type" value="Genomic_DNA"/>
</dbReference>
<dbReference type="PANTHER" id="PTHR46704:SF1">
    <property type="entry name" value="TELOMERE LENGTH REGULATION PROTEIN TEL2 HOMOLOG"/>
    <property type="match status" value="1"/>
</dbReference>
<evidence type="ECO:0000313" key="1">
    <source>
        <dbReference type="EMBL" id="KAJ4947730.1"/>
    </source>
</evidence>
<reference evidence="1" key="1">
    <citation type="submission" date="2022-11" db="EMBL/GenBank/DDBJ databases">
        <title>Chromosome-level genome of Pogonophryne albipinna.</title>
        <authorList>
            <person name="Jo E."/>
        </authorList>
    </citation>
    <scope>NUCLEOTIDE SEQUENCE</scope>
    <source>
        <strain evidence="1">SGF0006</strain>
        <tissue evidence="1">Muscle</tissue>
    </source>
</reference>
<dbReference type="Proteomes" id="UP001219934">
    <property type="component" value="Unassembled WGS sequence"/>
</dbReference>
<protein>
    <submittedName>
        <fullName evidence="1">Uncharacterized protein</fullName>
    </submittedName>
</protein>
<name>A0AAD6FW47_9TELE</name>
<comment type="caution">
    <text evidence="1">The sequence shown here is derived from an EMBL/GenBank/DDBJ whole genome shotgun (WGS) entry which is preliminary data.</text>
</comment>
<dbReference type="AlphaFoldDB" id="A0AAD6FW47"/>
<evidence type="ECO:0000313" key="2">
    <source>
        <dbReference type="Proteomes" id="UP001219934"/>
    </source>
</evidence>